<feature type="transmembrane region" description="Helical" evidence="8">
    <location>
        <begin position="30"/>
        <end position="49"/>
    </location>
</feature>
<evidence type="ECO:0000256" key="2">
    <source>
        <dbReference type="ARBA" id="ARBA00004401"/>
    </source>
</evidence>
<dbReference type="GO" id="GO:0006465">
    <property type="term" value="P:signal peptide processing"/>
    <property type="evidence" value="ECO:0007669"/>
    <property type="project" value="InterPro"/>
</dbReference>
<keyword evidence="5 8" id="KW-0645">Protease</keyword>
<dbReference type="Proteomes" id="UP000621560">
    <property type="component" value="Unassembled WGS sequence"/>
</dbReference>
<dbReference type="PANTHER" id="PTHR43390:SF1">
    <property type="entry name" value="CHLOROPLAST PROCESSING PEPTIDASE"/>
    <property type="match status" value="1"/>
</dbReference>
<comment type="catalytic activity">
    <reaction evidence="1 8">
        <text>Cleavage of hydrophobic, N-terminal signal or leader sequences from secreted and periplasmic proteins.</text>
        <dbReference type="EC" id="3.4.21.89"/>
    </reaction>
</comment>
<dbReference type="NCBIfam" id="TIGR02227">
    <property type="entry name" value="sigpep_I_bact"/>
    <property type="match status" value="1"/>
</dbReference>
<feature type="active site" evidence="7">
    <location>
        <position position="104"/>
    </location>
</feature>
<sequence length="195" mass="22057">MSRTTTRQTDGPDGGSLGPRSRWVAELLDWGKTLAIAFVVVLLLHFFVFNLSTVEGSSMEPTLEEREWLFVNKIVYFVGHPKRGDIVITKDPEHGIGRKEYLVKRVIGVPGDTIAVRDGRLYRNGEPVDEPYTNTWIEDPDFAPVEVEPGTYFVMGDNRRSRASRDSRAFGTVPEDLIRGRADVILWPLDKLNLL</sequence>
<dbReference type="EMBL" id="JACXIZ010000063">
    <property type="protein sequence ID" value="MBD2848365.1"/>
    <property type="molecule type" value="Genomic_DNA"/>
</dbReference>
<dbReference type="InterPro" id="IPR036286">
    <property type="entry name" value="LexA/Signal_pep-like_sf"/>
</dbReference>
<dbReference type="InterPro" id="IPR019533">
    <property type="entry name" value="Peptidase_S26"/>
</dbReference>
<evidence type="ECO:0000259" key="10">
    <source>
        <dbReference type="Pfam" id="PF10502"/>
    </source>
</evidence>
<keyword evidence="8" id="KW-1133">Transmembrane helix</keyword>
<evidence type="ECO:0000256" key="7">
    <source>
        <dbReference type="PIRSR" id="PIRSR600223-1"/>
    </source>
</evidence>
<dbReference type="InterPro" id="IPR019756">
    <property type="entry name" value="Pept_S26A_signal_pept_1_Ser-AS"/>
</dbReference>
<dbReference type="AlphaFoldDB" id="A0A927BZB6"/>
<keyword evidence="8" id="KW-0812">Transmembrane</keyword>
<dbReference type="GO" id="GO:0004252">
    <property type="term" value="F:serine-type endopeptidase activity"/>
    <property type="evidence" value="ECO:0007669"/>
    <property type="project" value="InterPro"/>
</dbReference>
<evidence type="ECO:0000256" key="1">
    <source>
        <dbReference type="ARBA" id="ARBA00000677"/>
    </source>
</evidence>
<evidence type="ECO:0000256" key="8">
    <source>
        <dbReference type="RuleBase" id="RU003993"/>
    </source>
</evidence>
<dbReference type="GO" id="GO:0005886">
    <property type="term" value="C:plasma membrane"/>
    <property type="evidence" value="ECO:0007669"/>
    <property type="project" value="UniProtKB-SubCell"/>
</dbReference>
<feature type="active site" evidence="7">
    <location>
        <position position="58"/>
    </location>
</feature>
<comment type="caution">
    <text evidence="11">The sequence shown here is derived from an EMBL/GenBank/DDBJ whole genome shotgun (WGS) entry which is preliminary data.</text>
</comment>
<dbReference type="RefSeq" id="WP_190921463.1">
    <property type="nucleotide sequence ID" value="NZ_JACXIZ010000063.1"/>
</dbReference>
<dbReference type="InterPro" id="IPR000223">
    <property type="entry name" value="Pept_S26A_signal_pept_1"/>
</dbReference>
<reference evidence="11" key="1">
    <citation type="submission" date="2020-09" db="EMBL/GenBank/DDBJ databases">
        <title>A novel bacterium of genus Paenibacillus, isolated from South China Sea.</title>
        <authorList>
            <person name="Huang H."/>
            <person name="Mo K."/>
            <person name="Hu Y."/>
        </authorList>
    </citation>
    <scope>NUCLEOTIDE SEQUENCE</scope>
    <source>
        <strain evidence="11">IB182496</strain>
    </source>
</reference>
<dbReference type="GO" id="GO:0009003">
    <property type="term" value="F:signal peptidase activity"/>
    <property type="evidence" value="ECO:0007669"/>
    <property type="project" value="UniProtKB-EC"/>
</dbReference>
<keyword evidence="6 8" id="KW-0378">Hydrolase</keyword>
<proteinExistence type="inferred from homology"/>
<dbReference type="CDD" id="cd06530">
    <property type="entry name" value="S26_SPase_I"/>
    <property type="match status" value="1"/>
</dbReference>
<organism evidence="11 12">
    <name type="scientific">Paenibacillus sabuli</name>
    <dbReference type="NCBI Taxonomy" id="2772509"/>
    <lineage>
        <taxon>Bacteria</taxon>
        <taxon>Bacillati</taxon>
        <taxon>Bacillota</taxon>
        <taxon>Bacilli</taxon>
        <taxon>Bacillales</taxon>
        <taxon>Paenibacillaceae</taxon>
        <taxon>Paenibacillus</taxon>
    </lineage>
</organism>
<comment type="similarity">
    <text evidence="3 9">Belongs to the peptidase S26 family.</text>
</comment>
<dbReference type="Pfam" id="PF10502">
    <property type="entry name" value="Peptidase_S26"/>
    <property type="match status" value="1"/>
</dbReference>
<dbReference type="PANTHER" id="PTHR43390">
    <property type="entry name" value="SIGNAL PEPTIDASE I"/>
    <property type="match status" value="1"/>
</dbReference>
<dbReference type="InterPro" id="IPR019757">
    <property type="entry name" value="Pept_S26A_signal_pept_1_Lys-AS"/>
</dbReference>
<evidence type="ECO:0000256" key="4">
    <source>
        <dbReference type="ARBA" id="ARBA00013208"/>
    </source>
</evidence>
<dbReference type="PRINTS" id="PR00727">
    <property type="entry name" value="LEADERPTASE"/>
</dbReference>
<name>A0A927BZB6_9BACL</name>
<accession>A0A927BZB6</accession>
<dbReference type="EC" id="3.4.21.89" evidence="4 8"/>
<evidence type="ECO:0000256" key="9">
    <source>
        <dbReference type="RuleBase" id="RU362042"/>
    </source>
</evidence>
<evidence type="ECO:0000313" key="12">
    <source>
        <dbReference type="Proteomes" id="UP000621560"/>
    </source>
</evidence>
<dbReference type="PROSITE" id="PS00501">
    <property type="entry name" value="SPASE_I_1"/>
    <property type="match status" value="1"/>
</dbReference>
<keyword evidence="12" id="KW-1185">Reference proteome</keyword>
<evidence type="ECO:0000256" key="3">
    <source>
        <dbReference type="ARBA" id="ARBA00009370"/>
    </source>
</evidence>
<feature type="domain" description="Peptidase S26" evidence="10">
    <location>
        <begin position="28"/>
        <end position="187"/>
    </location>
</feature>
<evidence type="ECO:0000313" key="11">
    <source>
        <dbReference type="EMBL" id="MBD2848365.1"/>
    </source>
</evidence>
<dbReference type="PROSITE" id="PS00760">
    <property type="entry name" value="SPASE_I_2"/>
    <property type="match status" value="1"/>
</dbReference>
<comment type="subcellular location">
    <subcellularLocation>
        <location evidence="2">Cell membrane</location>
        <topology evidence="2">Single-pass type II membrane protein</topology>
    </subcellularLocation>
    <subcellularLocation>
        <location evidence="9">Membrane</location>
        <topology evidence="9">Single-pass type II membrane protein</topology>
    </subcellularLocation>
</comment>
<keyword evidence="8" id="KW-0472">Membrane</keyword>
<dbReference type="Gene3D" id="2.10.109.10">
    <property type="entry name" value="Umud Fragment, subunit A"/>
    <property type="match status" value="1"/>
</dbReference>
<evidence type="ECO:0000256" key="6">
    <source>
        <dbReference type="ARBA" id="ARBA00022801"/>
    </source>
</evidence>
<protein>
    <recommendedName>
        <fullName evidence="4 8">Signal peptidase I</fullName>
        <ecNumber evidence="4 8">3.4.21.89</ecNumber>
    </recommendedName>
</protein>
<dbReference type="SUPFAM" id="SSF51306">
    <property type="entry name" value="LexA/Signal peptidase"/>
    <property type="match status" value="1"/>
</dbReference>
<gene>
    <name evidence="11" type="primary">lepB</name>
    <name evidence="11" type="ORF">IDH44_24555</name>
</gene>
<evidence type="ECO:0000256" key="5">
    <source>
        <dbReference type="ARBA" id="ARBA00022670"/>
    </source>
</evidence>